<evidence type="ECO:0000313" key="3">
    <source>
        <dbReference type="Proteomes" id="UP000264141"/>
    </source>
</evidence>
<accession>A0A3D1JD35</accession>
<proteinExistence type="predicted"/>
<dbReference type="SUPFAM" id="SSF53448">
    <property type="entry name" value="Nucleotide-diphospho-sugar transferases"/>
    <property type="match status" value="1"/>
</dbReference>
<dbReference type="CDD" id="cd04181">
    <property type="entry name" value="NTP_transferase"/>
    <property type="match status" value="1"/>
</dbReference>
<gene>
    <name evidence="2" type="ORF">DEQ80_01150</name>
</gene>
<dbReference type="PANTHER" id="PTHR22572">
    <property type="entry name" value="SUGAR-1-PHOSPHATE GUANYL TRANSFERASE"/>
    <property type="match status" value="1"/>
</dbReference>
<dbReference type="Proteomes" id="UP000264141">
    <property type="component" value="Unassembled WGS sequence"/>
</dbReference>
<dbReference type="GO" id="GO:0016740">
    <property type="term" value="F:transferase activity"/>
    <property type="evidence" value="ECO:0007669"/>
    <property type="project" value="UniProtKB-KW"/>
</dbReference>
<evidence type="ECO:0000259" key="1">
    <source>
        <dbReference type="Pfam" id="PF00483"/>
    </source>
</evidence>
<sequence>MTGKKLTIAVPMAGLGTRMRPHTWSKPKPLISLAGRTVLDFVLDQFSTVPAEFEVEYVFVIGPSQGEQVHEHMEAYHPEKKVHYVVQAEMRGQSDALYLAREYLDGPMIMAFSDTLIETDFSFLKDSPPEAAAWVKAVPDPRRFGVTELDEDGYVRRLIEKPTDMSNNLVVVGCYYFHDGCALVSAIEEQMSRKVLLKNEYFLADAVNILLERGLRMVVRPVDVWLDAGTPETLLETNRYLLDHGRDNTFEAVRPEVTIIPPVFIHPTARVEASVIGPHVSIGAGCTLHRAIVSNSIIDEGSEIRDIVIEGSLLGRQVSLTGQPLHLNLGDQSWAVR</sequence>
<organism evidence="2 3">
    <name type="scientific">Anaerolinea thermolimosa</name>
    <dbReference type="NCBI Taxonomy" id="229919"/>
    <lineage>
        <taxon>Bacteria</taxon>
        <taxon>Bacillati</taxon>
        <taxon>Chloroflexota</taxon>
        <taxon>Anaerolineae</taxon>
        <taxon>Anaerolineales</taxon>
        <taxon>Anaerolineaceae</taxon>
        <taxon>Anaerolinea</taxon>
    </lineage>
</organism>
<dbReference type="InterPro" id="IPR029044">
    <property type="entry name" value="Nucleotide-diphossugar_trans"/>
</dbReference>
<dbReference type="Gene3D" id="3.90.550.10">
    <property type="entry name" value="Spore Coat Polysaccharide Biosynthesis Protein SpsA, Chain A"/>
    <property type="match status" value="1"/>
</dbReference>
<protein>
    <submittedName>
        <fullName evidence="2">Nucleotidyltransferase</fullName>
    </submittedName>
</protein>
<dbReference type="EMBL" id="DPBP01000005">
    <property type="protein sequence ID" value="HCE16442.1"/>
    <property type="molecule type" value="Genomic_DNA"/>
</dbReference>
<dbReference type="AlphaFoldDB" id="A0A3D1JD35"/>
<evidence type="ECO:0000313" key="2">
    <source>
        <dbReference type="EMBL" id="HCE16442.1"/>
    </source>
</evidence>
<dbReference type="Gene3D" id="2.160.10.10">
    <property type="entry name" value="Hexapeptide repeat proteins"/>
    <property type="match status" value="1"/>
</dbReference>
<dbReference type="STRING" id="229919.GCA_001050195_03087"/>
<dbReference type="InterPro" id="IPR050486">
    <property type="entry name" value="Mannose-1P_guanyltransferase"/>
</dbReference>
<comment type="caution">
    <text evidence="2">The sequence shown here is derived from an EMBL/GenBank/DDBJ whole genome shotgun (WGS) entry which is preliminary data.</text>
</comment>
<dbReference type="InterPro" id="IPR005835">
    <property type="entry name" value="NTP_transferase_dom"/>
</dbReference>
<dbReference type="Pfam" id="PF00483">
    <property type="entry name" value="NTP_transferase"/>
    <property type="match status" value="1"/>
</dbReference>
<feature type="domain" description="Nucleotidyl transferase" evidence="1">
    <location>
        <begin position="13"/>
        <end position="242"/>
    </location>
</feature>
<name>A0A3D1JD35_9CHLR</name>
<keyword evidence="2" id="KW-0808">Transferase</keyword>
<reference evidence="2 3" key="1">
    <citation type="journal article" date="2018" name="Nat. Biotechnol.">
        <title>A standardized bacterial taxonomy based on genome phylogeny substantially revises the tree of life.</title>
        <authorList>
            <person name="Parks D.H."/>
            <person name="Chuvochina M."/>
            <person name="Waite D.W."/>
            <person name="Rinke C."/>
            <person name="Skarshewski A."/>
            <person name="Chaumeil P.A."/>
            <person name="Hugenholtz P."/>
        </authorList>
    </citation>
    <scope>NUCLEOTIDE SEQUENCE [LARGE SCALE GENOMIC DNA]</scope>
    <source>
        <strain evidence="2">UBA8781</strain>
    </source>
</reference>